<dbReference type="AlphaFoldDB" id="A0A375FMD4"/>
<comment type="caution">
    <text evidence="2">The sequence shown here is derived from an EMBL/GenBank/DDBJ whole genome shotgun (WGS) entry which is preliminary data.</text>
</comment>
<evidence type="ECO:0000256" key="1">
    <source>
        <dbReference type="SAM" id="Phobius"/>
    </source>
</evidence>
<feature type="transmembrane region" description="Helical" evidence="1">
    <location>
        <begin position="107"/>
        <end position="134"/>
    </location>
</feature>
<name>A0A375FMD4_9BURK</name>
<keyword evidence="1" id="KW-1133">Transmembrane helix</keyword>
<evidence type="ECO:0000313" key="3">
    <source>
        <dbReference type="EMBL" id="SPC12359.1"/>
    </source>
</evidence>
<reference evidence="2 4" key="1">
    <citation type="submission" date="2018-01" db="EMBL/GenBank/DDBJ databases">
        <authorList>
            <person name="Clerissi C."/>
        </authorList>
    </citation>
    <scope>NUCLEOTIDE SEQUENCE</scope>
    <source>
        <strain evidence="2">Cupriavidus oxalaticus LMG 2235</strain>
    </source>
</reference>
<accession>A0A375FMD4</accession>
<keyword evidence="1" id="KW-0472">Membrane</keyword>
<organism evidence="2 4">
    <name type="scientific">Cupriavidus oxalaticus</name>
    <dbReference type="NCBI Taxonomy" id="96344"/>
    <lineage>
        <taxon>Bacteria</taxon>
        <taxon>Pseudomonadati</taxon>
        <taxon>Pseudomonadota</taxon>
        <taxon>Betaproteobacteria</taxon>
        <taxon>Burkholderiales</taxon>
        <taxon>Burkholderiaceae</taxon>
        <taxon>Cupriavidus</taxon>
    </lineage>
</organism>
<gene>
    <name evidence="3" type="ORF">CO2235_150014</name>
    <name evidence="2" type="ORF">CO2235_U600101</name>
</gene>
<dbReference type="EMBL" id="OGUS01000066">
    <property type="protein sequence ID" value="SPC06656.1"/>
    <property type="molecule type" value="Genomic_DNA"/>
</dbReference>
<feature type="transmembrane region" description="Helical" evidence="1">
    <location>
        <begin position="30"/>
        <end position="52"/>
    </location>
</feature>
<keyword evidence="1" id="KW-0812">Transmembrane</keyword>
<evidence type="ECO:0000313" key="2">
    <source>
        <dbReference type="EMBL" id="SPC06656.1"/>
    </source>
</evidence>
<reference evidence="4" key="2">
    <citation type="submission" date="2018-01" db="EMBL/GenBank/DDBJ databases">
        <authorList>
            <person name="Gaut B.S."/>
            <person name="Morton B.R."/>
            <person name="Clegg M.T."/>
            <person name="Duvall M.R."/>
        </authorList>
    </citation>
    <scope>NUCLEOTIDE SEQUENCE [LARGE SCALE GENOMIC DNA]</scope>
</reference>
<feature type="transmembrane region" description="Helical" evidence="1">
    <location>
        <begin position="64"/>
        <end position="87"/>
    </location>
</feature>
<dbReference type="Gene3D" id="1.20.120.1630">
    <property type="match status" value="1"/>
</dbReference>
<dbReference type="EMBL" id="OGUS01000115">
    <property type="protein sequence ID" value="SPC12359.1"/>
    <property type="molecule type" value="Genomic_DNA"/>
</dbReference>
<evidence type="ECO:0008006" key="5">
    <source>
        <dbReference type="Google" id="ProtNLM"/>
    </source>
</evidence>
<sequence>MLRQRLPEPPMTLPLGRRTVNDIAGFSAHYGHWGLVAVVVVLVSWVLFRYVAPQGWREWAGAGLVQAFIIALYAEMYGFPLTIYLLTGFLGLDIPRTAYSGHLWAMLLGYGPAGAIIEMLLGGIFILTGVVLLVRGWGAVYRASREGRMAQEGPYAVVRHPQYTGIMLAVFGHIVHWPHCDHRGAVSAHCVRLRASCPQGGARHGAPLRGGLRGVSNNGAYVRAGPRPMDPATRHTRPLSCWRPVALLARWTLDWS</sequence>
<protein>
    <recommendedName>
        <fullName evidence="5">Isoprenylcysteine carboxylmethyltransferase family protein</fullName>
    </recommendedName>
</protein>
<proteinExistence type="predicted"/>
<dbReference type="Proteomes" id="UP000256862">
    <property type="component" value="Chromosome CO2235"/>
</dbReference>
<evidence type="ECO:0000313" key="4">
    <source>
        <dbReference type="Proteomes" id="UP000256862"/>
    </source>
</evidence>